<dbReference type="InterPro" id="IPR013216">
    <property type="entry name" value="Methyltransf_11"/>
</dbReference>
<reference evidence="4" key="1">
    <citation type="journal article" date="2008" name="PLoS ONE">
        <title>Survival in nuclear waste, extreme resistance, and potential applications gleaned from the genome sequence of Kineococcus radiotolerans SRS30216.</title>
        <authorList>
            <person name="Bagwell C.E."/>
            <person name="Bhat S."/>
            <person name="Hawkins G.M."/>
            <person name="Smith B.W."/>
            <person name="Biswas T."/>
            <person name="Hoover T.R."/>
            <person name="Saunders E."/>
            <person name="Han C.S."/>
            <person name="Tsodikov O.V."/>
            <person name="Shimkets L.J."/>
        </authorList>
    </citation>
    <scope>NUCLEOTIDE SEQUENCE [LARGE SCALE GENOMIC DNA]</scope>
    <source>
        <strain evidence="4">ATCC BAA-149 / DSM 14245 / SRS30216</strain>
    </source>
</reference>
<evidence type="ECO:0000313" key="4">
    <source>
        <dbReference type="Proteomes" id="UP000001116"/>
    </source>
</evidence>
<dbReference type="InterPro" id="IPR029063">
    <property type="entry name" value="SAM-dependent_MTases_sf"/>
</dbReference>
<dbReference type="Proteomes" id="UP000001116">
    <property type="component" value="Chromosome"/>
</dbReference>
<evidence type="ECO:0000313" key="3">
    <source>
        <dbReference type="EMBL" id="ABS04413.1"/>
    </source>
</evidence>
<dbReference type="CDD" id="cd02440">
    <property type="entry name" value="AdoMet_MTases"/>
    <property type="match status" value="1"/>
</dbReference>
<dbReference type="PANTHER" id="PTHR42912">
    <property type="entry name" value="METHYLTRANSFERASE"/>
    <property type="match status" value="1"/>
</dbReference>
<dbReference type="GO" id="GO:0032259">
    <property type="term" value="P:methylation"/>
    <property type="evidence" value="ECO:0007669"/>
    <property type="project" value="UniProtKB-KW"/>
</dbReference>
<dbReference type="InterPro" id="IPR050508">
    <property type="entry name" value="Methyltransf_Superfamily"/>
</dbReference>
<feature type="compositionally biased region" description="Pro residues" evidence="1">
    <location>
        <begin position="1"/>
        <end position="12"/>
    </location>
</feature>
<keyword evidence="3" id="KW-0808">Transferase</keyword>
<evidence type="ECO:0000256" key="1">
    <source>
        <dbReference type="SAM" id="MobiDB-lite"/>
    </source>
</evidence>
<dbReference type="GO" id="GO:0008757">
    <property type="term" value="F:S-adenosylmethionine-dependent methyltransferase activity"/>
    <property type="evidence" value="ECO:0007669"/>
    <property type="project" value="InterPro"/>
</dbReference>
<proteinExistence type="predicted"/>
<gene>
    <name evidence="3" type="ordered locus">Krad_2949</name>
</gene>
<dbReference type="HOGENOM" id="CLU_049749_0_1_11"/>
<keyword evidence="3" id="KW-0489">Methyltransferase</keyword>
<dbReference type="Pfam" id="PF08241">
    <property type="entry name" value="Methyltransf_11"/>
    <property type="match status" value="1"/>
</dbReference>
<protein>
    <submittedName>
        <fullName evidence="3">Methyltransferase type 11</fullName>
    </submittedName>
</protein>
<dbReference type="PANTHER" id="PTHR42912:SF93">
    <property type="entry name" value="N6-ADENOSINE-METHYLTRANSFERASE TMT1A"/>
    <property type="match status" value="1"/>
</dbReference>
<evidence type="ECO:0000259" key="2">
    <source>
        <dbReference type="Pfam" id="PF08241"/>
    </source>
</evidence>
<dbReference type="STRING" id="266940.Krad_2949"/>
<dbReference type="Gene3D" id="3.40.50.150">
    <property type="entry name" value="Vaccinia Virus protein VP39"/>
    <property type="match status" value="1"/>
</dbReference>
<dbReference type="RefSeq" id="WP_012087341.1">
    <property type="nucleotide sequence ID" value="NC_009664.2"/>
</dbReference>
<sequence length="299" mass="31601">MPPEQTPEPTPDQDPGAVPGLPDQPAVGRREVGAAETVAAQRRWWDAEAGGYRREHGAFLGDDREGSELVWGPEGLREADAGLLGDLAGRTVLEVGAGAAQCARWVAARGGRVVASDLSLGMLGEGAAAAAAAGVPLLQCDARVLPFADDSFDVVFTSYGALPFVADADRVLREAARVLRPGGRFAASVPHPLRWALPDVPGPEGLTATHSYFDRRAYVEADEHGVVTYAEHHRTVGDWVRLLVAAGFAVRDLVEPEWLAGEAVWGGWSRLRGELLPGTLVLVADLAPPRPPAVPRADG</sequence>
<organism evidence="3 4">
    <name type="scientific">Kineococcus radiotolerans (strain ATCC BAA-149 / DSM 14245 / SRS30216)</name>
    <dbReference type="NCBI Taxonomy" id="266940"/>
    <lineage>
        <taxon>Bacteria</taxon>
        <taxon>Bacillati</taxon>
        <taxon>Actinomycetota</taxon>
        <taxon>Actinomycetes</taxon>
        <taxon>Kineosporiales</taxon>
        <taxon>Kineosporiaceae</taxon>
        <taxon>Kineococcus</taxon>
    </lineage>
</organism>
<feature type="domain" description="Methyltransferase type 11" evidence="2">
    <location>
        <begin position="93"/>
        <end position="186"/>
    </location>
</feature>
<dbReference type="KEGG" id="kra:Krad_2949"/>
<keyword evidence="4" id="KW-1185">Reference proteome</keyword>
<dbReference type="AlphaFoldDB" id="A6WC74"/>
<dbReference type="EMBL" id="CP000750">
    <property type="protein sequence ID" value="ABS04413.1"/>
    <property type="molecule type" value="Genomic_DNA"/>
</dbReference>
<name>A6WC74_KINRD</name>
<dbReference type="SUPFAM" id="SSF53335">
    <property type="entry name" value="S-adenosyl-L-methionine-dependent methyltransferases"/>
    <property type="match status" value="1"/>
</dbReference>
<feature type="region of interest" description="Disordered" evidence="1">
    <location>
        <begin position="1"/>
        <end position="33"/>
    </location>
</feature>
<accession>A6WC74</accession>
<dbReference type="eggNOG" id="COG2226">
    <property type="taxonomic scope" value="Bacteria"/>
</dbReference>